<reference evidence="4 5" key="1">
    <citation type="submission" date="2022-11" db="EMBL/GenBank/DDBJ databases">
        <title>Draft genome sequence of Saccharopolyspora sp. WRP15-2 isolated from rhizosphere soils of wild rice in Thailand.</title>
        <authorList>
            <person name="Duangmal K."/>
            <person name="Kammanee S."/>
            <person name="Muangham S."/>
        </authorList>
    </citation>
    <scope>NUCLEOTIDE SEQUENCE [LARGE SCALE GENOMIC DNA]</scope>
    <source>
        <strain evidence="4 5">WRP15-2</strain>
    </source>
</reference>
<dbReference type="Gene3D" id="1.10.1200.10">
    <property type="entry name" value="ACP-like"/>
    <property type="match status" value="1"/>
</dbReference>
<dbReference type="RefSeq" id="WP_270952700.1">
    <property type="nucleotide sequence ID" value="NZ_JAQGLA010000072.1"/>
</dbReference>
<evidence type="ECO:0000256" key="2">
    <source>
        <dbReference type="ARBA" id="ARBA00022553"/>
    </source>
</evidence>
<keyword evidence="2" id="KW-0597">Phosphoprotein</keyword>
<name>A0ABT4V6Q5_9PSEU</name>
<evidence type="ECO:0000313" key="4">
    <source>
        <dbReference type="EMBL" id="MDA3629655.1"/>
    </source>
</evidence>
<dbReference type="EMBL" id="JAQGLA010000072">
    <property type="protein sequence ID" value="MDA3629655.1"/>
    <property type="molecule type" value="Genomic_DNA"/>
</dbReference>
<dbReference type="Proteomes" id="UP001210380">
    <property type="component" value="Unassembled WGS sequence"/>
</dbReference>
<organism evidence="4 5">
    <name type="scientific">Saccharopolyspora oryzae</name>
    <dbReference type="NCBI Taxonomy" id="2997343"/>
    <lineage>
        <taxon>Bacteria</taxon>
        <taxon>Bacillati</taxon>
        <taxon>Actinomycetota</taxon>
        <taxon>Actinomycetes</taxon>
        <taxon>Pseudonocardiales</taxon>
        <taxon>Pseudonocardiaceae</taxon>
        <taxon>Saccharopolyspora</taxon>
    </lineage>
</organism>
<keyword evidence="1" id="KW-0596">Phosphopantetheine</keyword>
<proteinExistence type="predicted"/>
<dbReference type="InterPro" id="IPR036736">
    <property type="entry name" value="ACP-like_sf"/>
</dbReference>
<dbReference type="InterPro" id="IPR009081">
    <property type="entry name" value="PP-bd_ACP"/>
</dbReference>
<comment type="caution">
    <text evidence="4">The sequence shown here is derived from an EMBL/GenBank/DDBJ whole genome shotgun (WGS) entry which is preliminary data.</text>
</comment>
<dbReference type="InterPro" id="IPR020806">
    <property type="entry name" value="PKS_PP-bd"/>
</dbReference>
<dbReference type="SMART" id="SM00823">
    <property type="entry name" value="PKS_PP"/>
    <property type="match status" value="1"/>
</dbReference>
<gene>
    <name evidence="4" type="ORF">OU415_29795</name>
</gene>
<dbReference type="SUPFAM" id="SSF47336">
    <property type="entry name" value="ACP-like"/>
    <property type="match status" value="1"/>
</dbReference>
<evidence type="ECO:0000256" key="1">
    <source>
        <dbReference type="ARBA" id="ARBA00022450"/>
    </source>
</evidence>
<sequence length="94" mass="10278">MSETTNASAGLTVESVQEWIVAQVAARLETTPDQVDVHKYFDEFGVDSADALVLAGELEKWLGFELETTAMWYHPTIAELAAHIVERSSLDGAP</sequence>
<dbReference type="SMART" id="SM01294">
    <property type="entry name" value="PKS_PP_betabranch"/>
    <property type="match status" value="1"/>
</dbReference>
<keyword evidence="5" id="KW-1185">Reference proteome</keyword>
<evidence type="ECO:0000259" key="3">
    <source>
        <dbReference type="PROSITE" id="PS50075"/>
    </source>
</evidence>
<feature type="domain" description="Carrier" evidence="3">
    <location>
        <begin position="11"/>
        <end position="88"/>
    </location>
</feature>
<protein>
    <submittedName>
        <fullName evidence="4">Acyl carrier protein</fullName>
    </submittedName>
</protein>
<dbReference type="PROSITE" id="PS50075">
    <property type="entry name" value="CARRIER"/>
    <property type="match status" value="1"/>
</dbReference>
<accession>A0ABT4V6Q5</accession>
<dbReference type="Pfam" id="PF00550">
    <property type="entry name" value="PP-binding"/>
    <property type="match status" value="1"/>
</dbReference>
<evidence type="ECO:0000313" key="5">
    <source>
        <dbReference type="Proteomes" id="UP001210380"/>
    </source>
</evidence>